<evidence type="ECO:0000259" key="3">
    <source>
        <dbReference type="PROSITE" id="PS51186"/>
    </source>
</evidence>
<dbReference type="PROSITE" id="PS51186">
    <property type="entry name" value="GNAT"/>
    <property type="match status" value="1"/>
</dbReference>
<accession>A0ABZ0CYG0</accession>
<gene>
    <name evidence="4" type="ORF">RXV79_25435</name>
</gene>
<evidence type="ECO:0000313" key="5">
    <source>
        <dbReference type="Proteomes" id="UP001303946"/>
    </source>
</evidence>
<dbReference type="InterPro" id="IPR016181">
    <property type="entry name" value="Acyl_CoA_acyltransferase"/>
</dbReference>
<dbReference type="SUPFAM" id="SSF55729">
    <property type="entry name" value="Acyl-CoA N-acyltransferases (Nat)"/>
    <property type="match status" value="1"/>
</dbReference>
<name>A0ABZ0CYG0_9BURK</name>
<evidence type="ECO:0000256" key="2">
    <source>
        <dbReference type="ARBA" id="ARBA00023315"/>
    </source>
</evidence>
<keyword evidence="5" id="KW-1185">Reference proteome</keyword>
<dbReference type="Proteomes" id="UP001303946">
    <property type="component" value="Chromosome"/>
</dbReference>
<evidence type="ECO:0000313" key="4">
    <source>
        <dbReference type="EMBL" id="WOB08231.1"/>
    </source>
</evidence>
<feature type="domain" description="N-acetyltransferase" evidence="3">
    <location>
        <begin position="5"/>
        <end position="152"/>
    </location>
</feature>
<dbReference type="InterPro" id="IPR000182">
    <property type="entry name" value="GNAT_dom"/>
</dbReference>
<dbReference type="CDD" id="cd04301">
    <property type="entry name" value="NAT_SF"/>
    <property type="match status" value="1"/>
</dbReference>
<dbReference type="PANTHER" id="PTHR43877">
    <property type="entry name" value="AMINOALKYLPHOSPHONATE N-ACETYLTRANSFERASE-RELATED-RELATED"/>
    <property type="match status" value="1"/>
</dbReference>
<keyword evidence="2 4" id="KW-0012">Acyltransferase</keyword>
<keyword evidence="1 4" id="KW-0808">Transferase</keyword>
<organism evidence="4 5">
    <name type="scientific">Piscinibacter gummiphilus</name>
    <dbReference type="NCBI Taxonomy" id="946333"/>
    <lineage>
        <taxon>Bacteria</taxon>
        <taxon>Pseudomonadati</taxon>
        <taxon>Pseudomonadota</taxon>
        <taxon>Betaproteobacteria</taxon>
        <taxon>Burkholderiales</taxon>
        <taxon>Sphaerotilaceae</taxon>
        <taxon>Piscinibacter</taxon>
    </lineage>
</organism>
<dbReference type="RefSeq" id="WP_316700934.1">
    <property type="nucleotide sequence ID" value="NZ_CP136336.1"/>
</dbReference>
<dbReference type="EMBL" id="CP136336">
    <property type="protein sequence ID" value="WOB08231.1"/>
    <property type="molecule type" value="Genomic_DNA"/>
</dbReference>
<dbReference type="GO" id="GO:0016746">
    <property type="term" value="F:acyltransferase activity"/>
    <property type="evidence" value="ECO:0007669"/>
    <property type="project" value="UniProtKB-KW"/>
</dbReference>
<reference evidence="4 5" key="1">
    <citation type="submission" date="2023-10" db="EMBL/GenBank/DDBJ databases">
        <title>Bacteria for the degradation of biodegradable plastic PBAT(Polybutylene adipate terephthalate).</title>
        <authorList>
            <person name="Weon H.-Y."/>
            <person name="Yeon J."/>
        </authorList>
    </citation>
    <scope>NUCLEOTIDE SEQUENCE [LARGE SCALE GENOMIC DNA]</scope>
    <source>
        <strain evidence="4 5">SBD 7-3</strain>
    </source>
</reference>
<dbReference type="EC" id="2.3.1.-" evidence="4"/>
<dbReference type="InterPro" id="IPR050832">
    <property type="entry name" value="Bact_Acetyltransf"/>
</dbReference>
<dbReference type="Pfam" id="PF00583">
    <property type="entry name" value="Acetyltransf_1"/>
    <property type="match status" value="1"/>
</dbReference>
<proteinExistence type="predicted"/>
<evidence type="ECO:0000256" key="1">
    <source>
        <dbReference type="ARBA" id="ARBA00022679"/>
    </source>
</evidence>
<protein>
    <submittedName>
        <fullName evidence="4">GNAT family N-acetyltransferase</fullName>
        <ecNumber evidence="4">2.3.1.-</ecNumber>
    </submittedName>
</protein>
<sequence length="156" mass="17391">MITESDIGLAVPDDAVAIAALSRRVIEHGLEWRWTPQRVLASMADADTNVVVARQFNDLLGFAVMRYADEEAHLLLLATQPRCRRQGVGSMLLAWLESTLQVAGIRTIKLETRSGNAGARAFYKHHGFVEHDRRSGYYQGVEDAVRYLKQLGLPDA</sequence>
<dbReference type="Gene3D" id="3.40.630.30">
    <property type="match status" value="1"/>
</dbReference>